<feature type="domain" description="DUF4412" evidence="1">
    <location>
        <begin position="98"/>
        <end position="223"/>
    </location>
</feature>
<sequence length="286" mass="31985">MKTSKNNTSILLNISKAVFLVIVFCFTTITNAQFLKKLGNKIENAAQKTVEKKVEAKTEKETNKAFDSTFNKTSKKKNKENSPIVSKSAVAPASTYSFTHIYTMQMVDNKRSTNLEYYLTPSGNYFATRILDGNDKNTTISVMDLTQKTIHTLMDNKGDKSRISMALNLNKSSNYMIDQTNIKVTPTGTTKTIVGYTCEGYKVVGGTVEGTVWVTQDAGISFSKHMYKSDPSQPQDAIFKKLITGLTLEMDMVDTSRKKDKPIHMMCIKLEKSSTTINTSSYKKLM</sequence>
<dbReference type="InterPro" id="IPR025524">
    <property type="entry name" value="DUF4412"/>
</dbReference>
<dbReference type="EMBL" id="CP155618">
    <property type="protein sequence ID" value="XBL13460.1"/>
    <property type="molecule type" value="Genomic_DNA"/>
</dbReference>
<evidence type="ECO:0000313" key="2">
    <source>
        <dbReference type="EMBL" id="XBL13460.1"/>
    </source>
</evidence>
<gene>
    <name evidence="2" type="ORF">QLS71_014180</name>
</gene>
<organism evidence="2 3">
    <name type="scientific">Mariniflexile litorale</name>
    <dbReference type="NCBI Taxonomy" id="3045158"/>
    <lineage>
        <taxon>Bacteria</taxon>
        <taxon>Pseudomonadati</taxon>
        <taxon>Bacteroidota</taxon>
        <taxon>Flavobacteriia</taxon>
        <taxon>Flavobacteriales</taxon>
        <taxon>Flavobacteriaceae</taxon>
        <taxon>Mariniflexile</taxon>
    </lineage>
</organism>
<evidence type="ECO:0000259" key="1">
    <source>
        <dbReference type="Pfam" id="PF14371"/>
    </source>
</evidence>
<dbReference type="RefSeq" id="WP_308993355.1">
    <property type="nucleotide sequence ID" value="NZ_CP155618.1"/>
</dbReference>
<evidence type="ECO:0000313" key="3">
    <source>
        <dbReference type="Proteomes" id="UP001224325"/>
    </source>
</evidence>
<accession>A0AAU7EDP5</accession>
<protein>
    <submittedName>
        <fullName evidence="2">DUF4412 domain-containing protein</fullName>
    </submittedName>
</protein>
<dbReference type="Pfam" id="PF14371">
    <property type="entry name" value="DUF4412"/>
    <property type="match status" value="1"/>
</dbReference>
<proteinExistence type="predicted"/>
<dbReference type="AlphaFoldDB" id="A0AAU7EDP5"/>
<dbReference type="KEGG" id="mlil:QLS71_014180"/>
<dbReference type="Proteomes" id="UP001224325">
    <property type="component" value="Chromosome"/>
</dbReference>
<name>A0AAU7EDP5_9FLAO</name>
<reference evidence="2" key="1">
    <citation type="submission" date="2024-04" db="EMBL/GenBank/DDBJ databases">
        <title>Mariniflexile litorale, isolated from the shallow sediments of the Sea of Japan.</title>
        <authorList>
            <person name="Romanenko L."/>
            <person name="Isaeva M."/>
        </authorList>
    </citation>
    <scope>NUCLEOTIDE SEQUENCE [LARGE SCALE GENOMIC DNA]</scope>
    <source>
        <strain evidence="2">KMM 9835</strain>
    </source>
</reference>
<keyword evidence="3" id="KW-1185">Reference proteome</keyword>